<dbReference type="InterPro" id="IPR050090">
    <property type="entry name" value="Tyrosine_recombinase_XerCD"/>
</dbReference>
<evidence type="ECO:0000313" key="9">
    <source>
        <dbReference type="EMBL" id="DAF50973.1"/>
    </source>
</evidence>
<evidence type="ECO:0000256" key="5">
    <source>
        <dbReference type="ARBA" id="ARBA00023125"/>
    </source>
</evidence>
<reference evidence="9" key="1">
    <citation type="journal article" date="2021" name="Proc. Natl. Acad. Sci. U.S.A.">
        <title>A Catalog of Tens of Thousands of Viruses from Human Metagenomes Reveals Hidden Associations with Chronic Diseases.</title>
        <authorList>
            <person name="Tisza M.J."/>
            <person name="Buck C.B."/>
        </authorList>
    </citation>
    <scope>NUCLEOTIDE SEQUENCE</scope>
    <source>
        <strain evidence="9">Ctvhu9</strain>
    </source>
</reference>
<dbReference type="GO" id="GO:0016740">
    <property type="term" value="F:transferase activity"/>
    <property type="evidence" value="ECO:0007669"/>
    <property type="project" value="UniProtKB-KW"/>
</dbReference>
<dbReference type="GO" id="GO:0006310">
    <property type="term" value="P:DNA recombination"/>
    <property type="evidence" value="ECO:0007669"/>
    <property type="project" value="UniProtKB-KW"/>
</dbReference>
<name>A0A8S5SIW6_9CAUD</name>
<keyword evidence="6" id="KW-0233">DNA recombination</keyword>
<dbReference type="PROSITE" id="PS51898">
    <property type="entry name" value="TYR_RECOMBINASE"/>
    <property type="match status" value="1"/>
</dbReference>
<evidence type="ECO:0000256" key="2">
    <source>
        <dbReference type="ARBA" id="ARBA00016082"/>
    </source>
</evidence>
<keyword evidence="3" id="KW-0808">Transferase</keyword>
<keyword evidence="7" id="KW-0229">DNA integration</keyword>
<evidence type="ECO:0000256" key="4">
    <source>
        <dbReference type="ARBA" id="ARBA00022801"/>
    </source>
</evidence>
<dbReference type="Gene3D" id="1.10.150.130">
    <property type="match status" value="1"/>
</dbReference>
<dbReference type="GO" id="GO:0075713">
    <property type="term" value="P:establishment of integrated proviral latency"/>
    <property type="evidence" value="ECO:0007669"/>
    <property type="project" value="UniProtKB-KW"/>
</dbReference>
<dbReference type="InterPro" id="IPR013762">
    <property type="entry name" value="Integrase-like_cat_sf"/>
</dbReference>
<protein>
    <recommendedName>
        <fullName evidence="2">Integrase</fullName>
    </recommendedName>
</protein>
<evidence type="ECO:0000256" key="7">
    <source>
        <dbReference type="ARBA" id="ARBA00023195"/>
    </source>
</evidence>
<dbReference type="CDD" id="cd00397">
    <property type="entry name" value="DNA_BRE_C"/>
    <property type="match status" value="1"/>
</dbReference>
<keyword evidence="7" id="KW-1179">Viral genome integration</keyword>
<comment type="similarity">
    <text evidence="1">Belongs to the 'phage' integrase family.</text>
</comment>
<dbReference type="PANTHER" id="PTHR30349:SF41">
    <property type="entry name" value="INTEGRASE_RECOMBINASE PROTEIN MJ0367-RELATED"/>
    <property type="match status" value="1"/>
</dbReference>
<dbReference type="PANTHER" id="PTHR30349">
    <property type="entry name" value="PHAGE INTEGRASE-RELATED"/>
    <property type="match status" value="1"/>
</dbReference>
<dbReference type="InterPro" id="IPR002104">
    <property type="entry name" value="Integrase_catalytic"/>
</dbReference>
<dbReference type="GO" id="GO:0016787">
    <property type="term" value="F:hydrolase activity"/>
    <property type="evidence" value="ECO:0007669"/>
    <property type="project" value="UniProtKB-KW"/>
</dbReference>
<dbReference type="GO" id="GO:0003677">
    <property type="term" value="F:DNA binding"/>
    <property type="evidence" value="ECO:0007669"/>
    <property type="project" value="UniProtKB-KW"/>
</dbReference>
<feature type="domain" description="Tyr recombinase" evidence="8">
    <location>
        <begin position="227"/>
        <end position="408"/>
    </location>
</feature>
<dbReference type="InterPro" id="IPR011010">
    <property type="entry name" value="DNA_brk_join_enz"/>
</dbReference>
<dbReference type="SUPFAM" id="SSF56349">
    <property type="entry name" value="DNA breaking-rejoining enzymes"/>
    <property type="match status" value="1"/>
</dbReference>
<evidence type="ECO:0000256" key="1">
    <source>
        <dbReference type="ARBA" id="ARBA00008857"/>
    </source>
</evidence>
<keyword evidence="4" id="KW-0378">Hydrolase</keyword>
<dbReference type="GO" id="GO:0044826">
    <property type="term" value="P:viral genome integration into host DNA"/>
    <property type="evidence" value="ECO:0007669"/>
    <property type="project" value="UniProtKB-KW"/>
</dbReference>
<dbReference type="Pfam" id="PF00589">
    <property type="entry name" value="Phage_integrase"/>
    <property type="match status" value="1"/>
</dbReference>
<dbReference type="InterPro" id="IPR010998">
    <property type="entry name" value="Integrase_recombinase_N"/>
</dbReference>
<proteinExistence type="inferred from homology"/>
<dbReference type="GO" id="GO:0015074">
    <property type="term" value="P:DNA integration"/>
    <property type="evidence" value="ECO:0007669"/>
    <property type="project" value="InterPro"/>
</dbReference>
<organism evidence="9">
    <name type="scientific">Siphoviridae sp. ctvhu9</name>
    <dbReference type="NCBI Taxonomy" id="2827968"/>
    <lineage>
        <taxon>Viruses</taxon>
        <taxon>Duplodnaviria</taxon>
        <taxon>Heunggongvirae</taxon>
        <taxon>Uroviricota</taxon>
        <taxon>Caudoviricetes</taxon>
    </lineage>
</organism>
<sequence length="411" mass="47251">MKKCINRRCNRDLQDDYIYCPYCGKNQSADKPKNRRRTKGTGSIYIRKDSKSKPYAAASSITGKQVYLGTFATKREAENALKDYEYNPVNGFNMTLEQLHDKWVKTKAYKKLGNSVKSNYASAYIKLKPLYKRKFRDLRTSDFQYIVDYYDSPHHEVGAGGKLKYLLPNGKGTYKVTDTPKICQGLGYSALHKIKCFVTSLYNFGMQEDIVNKDYGTFIELPEPEEVNATRFTDVQLELIRQNIGKVPYADYVYIMCYLNFRVTEFLSLTTEQYHMSEQGIPYFIAGIKSDAGRDRIVPIHPKIQQLVQNCINNNGETIFCRTHEGSEFGKAMDKDYFLKYAFRPAMQALGLGDEFTPHSCRRTFSTRMSAAGAREEDIIALMGHTDYKVDIDHYIIQEVDTLYNAIKLLA</sequence>
<keyword evidence="5" id="KW-0238">DNA-binding</keyword>
<evidence type="ECO:0000259" key="8">
    <source>
        <dbReference type="PROSITE" id="PS51898"/>
    </source>
</evidence>
<dbReference type="Gene3D" id="1.10.443.10">
    <property type="entry name" value="Intergrase catalytic core"/>
    <property type="match status" value="1"/>
</dbReference>
<keyword evidence="7" id="KW-1160">Virus entry into host cell</keyword>
<evidence type="ECO:0000256" key="3">
    <source>
        <dbReference type="ARBA" id="ARBA00022679"/>
    </source>
</evidence>
<evidence type="ECO:0000256" key="6">
    <source>
        <dbReference type="ARBA" id="ARBA00023172"/>
    </source>
</evidence>
<dbReference type="EMBL" id="BK032607">
    <property type="protein sequence ID" value="DAF50973.1"/>
    <property type="molecule type" value="Genomic_DNA"/>
</dbReference>
<accession>A0A8S5SIW6</accession>